<sequence>MTLQRSSGILLHPTSLPSEFGIGDLGKAAYNFVDFLVKSGQKYWQVLPLGPTGYEHSPYTMNYSAFAGNPLMISLEQLVKEGLLKSEELNPITGNGESAYDRVNFDAVITQKYDYLKLAFERFRLKLENQPNSELEKFCQEQAWWLDDYVLFMSLLEVNHGQAWNNWEKAIARREPQALKEQKEVLKDLILYHQFLQFKFFEQWKELRQYANEKNIQIIGDVSIYVCHNSADVWANQENFALDPETLESAWMAGVPPDYFSETGQLWGNPVYNWEHLQSTNYSWWIDRFKATLQYVDIVRIDHFRGFEAFWRIPAGETTGMKGEWIKAPGEDFFEKLGQALGNLPVLAEDLGIITPEVEELRDRFNFPGMRILMFAFADDATNPYLPHNYIPNSVVYPGTHDNDTIIGWWEKASEKEKQYIAEYLGYSHYQEIKEINWVFIRMALGSVSNLAIIALQDVLGLDNRARMNDPSVSAGNWRWRFTDSNLLTQELSDKLLKLNQIYNR</sequence>
<dbReference type="Gene3D" id="3.20.20.80">
    <property type="entry name" value="Glycosidases"/>
    <property type="match status" value="1"/>
</dbReference>
<dbReference type="NCBIfam" id="NF011079">
    <property type="entry name" value="PRK14508.1-2"/>
    <property type="match status" value="1"/>
</dbReference>
<dbReference type="InterPro" id="IPR003385">
    <property type="entry name" value="Glyco_hydro_77"/>
</dbReference>
<dbReference type="OrthoDB" id="9811841at2"/>
<comment type="similarity">
    <text evidence="2 10">Belongs to the disproportionating enzyme family.</text>
</comment>
<dbReference type="STRING" id="454136.NIES2119_20720"/>
<evidence type="ECO:0000256" key="2">
    <source>
        <dbReference type="ARBA" id="ARBA00005684"/>
    </source>
</evidence>
<dbReference type="PANTHER" id="PTHR32438:SF5">
    <property type="entry name" value="4-ALPHA-GLUCANOTRANSFERASE DPE1, CHLOROPLASTIC_AMYLOPLASTIC"/>
    <property type="match status" value="1"/>
</dbReference>
<evidence type="ECO:0000256" key="8">
    <source>
        <dbReference type="ARBA" id="ARBA00031423"/>
    </source>
</evidence>
<evidence type="ECO:0000256" key="1">
    <source>
        <dbReference type="ARBA" id="ARBA00000439"/>
    </source>
</evidence>
<evidence type="ECO:0000256" key="9">
    <source>
        <dbReference type="ARBA" id="ARBA00031501"/>
    </source>
</evidence>
<evidence type="ECO:0000256" key="4">
    <source>
        <dbReference type="ARBA" id="ARBA00020295"/>
    </source>
</evidence>
<keyword evidence="7 10" id="KW-0119">Carbohydrate metabolism</keyword>
<protein>
    <recommendedName>
        <fullName evidence="4 10">4-alpha-glucanotransferase</fullName>
        <ecNumber evidence="3 10">2.4.1.25</ecNumber>
    </recommendedName>
    <alternativeName>
        <fullName evidence="8 10">Amylomaltase</fullName>
    </alternativeName>
    <alternativeName>
        <fullName evidence="9 10">Disproportionating enzyme</fullName>
    </alternativeName>
</protein>
<evidence type="ECO:0000256" key="5">
    <source>
        <dbReference type="ARBA" id="ARBA00022676"/>
    </source>
</evidence>
<organism evidence="11 12">
    <name type="scientific">[Phormidium ambiguum] IAM M-71</name>
    <dbReference type="NCBI Taxonomy" id="454136"/>
    <lineage>
        <taxon>Bacteria</taxon>
        <taxon>Bacillati</taxon>
        <taxon>Cyanobacteriota</taxon>
        <taxon>Cyanophyceae</taxon>
        <taxon>Oscillatoriophycideae</taxon>
        <taxon>Aerosakkonematales</taxon>
        <taxon>Aerosakkonemataceae</taxon>
        <taxon>Floridanema</taxon>
    </lineage>
</organism>
<proteinExistence type="inferred from homology"/>
<dbReference type="EC" id="2.4.1.25" evidence="3 10"/>
<gene>
    <name evidence="11" type="ORF">NIES2119_20720</name>
</gene>
<dbReference type="NCBIfam" id="TIGR00217">
    <property type="entry name" value="malQ"/>
    <property type="match status" value="1"/>
</dbReference>
<reference evidence="11 12" key="1">
    <citation type="submission" date="2016-11" db="EMBL/GenBank/DDBJ databases">
        <title>Draft Genome Sequences of Nine Cyanobacterial Strains from Diverse Habitats.</title>
        <authorList>
            <person name="Zhu T."/>
            <person name="Hou S."/>
            <person name="Lu X."/>
            <person name="Hess W.R."/>
        </authorList>
    </citation>
    <scope>NUCLEOTIDE SEQUENCE [LARGE SCALE GENOMIC DNA]</scope>
    <source>
        <strain evidence="11 12">IAM M-71</strain>
    </source>
</reference>
<keyword evidence="5 10" id="KW-0328">Glycosyltransferase</keyword>
<evidence type="ECO:0000256" key="7">
    <source>
        <dbReference type="ARBA" id="ARBA00023277"/>
    </source>
</evidence>
<dbReference type="EMBL" id="MRCE01000022">
    <property type="protein sequence ID" value="OKH35437.1"/>
    <property type="molecule type" value="Genomic_DNA"/>
</dbReference>
<comment type="caution">
    <text evidence="11">The sequence shown here is derived from an EMBL/GenBank/DDBJ whole genome shotgun (WGS) entry which is preliminary data.</text>
</comment>
<dbReference type="GO" id="GO:0005975">
    <property type="term" value="P:carbohydrate metabolic process"/>
    <property type="evidence" value="ECO:0007669"/>
    <property type="project" value="InterPro"/>
</dbReference>
<keyword evidence="6 10" id="KW-0808">Transferase</keyword>
<dbReference type="AlphaFoldDB" id="A0A1U7IET4"/>
<comment type="catalytic activity">
    <reaction evidence="1 10">
        <text>Transfers a segment of a (1-&gt;4)-alpha-D-glucan to a new position in an acceptor, which may be glucose or a (1-&gt;4)-alpha-D-glucan.</text>
        <dbReference type="EC" id="2.4.1.25"/>
    </reaction>
</comment>
<dbReference type="SUPFAM" id="SSF51445">
    <property type="entry name" value="(Trans)glycosidases"/>
    <property type="match status" value="1"/>
</dbReference>
<dbReference type="GO" id="GO:0004134">
    <property type="term" value="F:4-alpha-glucanotransferase activity"/>
    <property type="evidence" value="ECO:0007669"/>
    <property type="project" value="UniProtKB-EC"/>
</dbReference>
<evidence type="ECO:0000256" key="6">
    <source>
        <dbReference type="ARBA" id="ARBA00022679"/>
    </source>
</evidence>
<evidence type="ECO:0000313" key="12">
    <source>
        <dbReference type="Proteomes" id="UP000185860"/>
    </source>
</evidence>
<evidence type="ECO:0000313" key="11">
    <source>
        <dbReference type="EMBL" id="OKH35437.1"/>
    </source>
</evidence>
<dbReference type="Pfam" id="PF02446">
    <property type="entry name" value="Glyco_hydro_77"/>
    <property type="match status" value="1"/>
</dbReference>
<dbReference type="RefSeq" id="WP_073595401.1">
    <property type="nucleotide sequence ID" value="NZ_MRCE01000022.1"/>
</dbReference>
<dbReference type="Proteomes" id="UP000185860">
    <property type="component" value="Unassembled WGS sequence"/>
</dbReference>
<dbReference type="InterPro" id="IPR017853">
    <property type="entry name" value="GH"/>
</dbReference>
<evidence type="ECO:0000256" key="10">
    <source>
        <dbReference type="RuleBase" id="RU361207"/>
    </source>
</evidence>
<accession>A0A1U7IET4</accession>
<evidence type="ECO:0000256" key="3">
    <source>
        <dbReference type="ARBA" id="ARBA00012560"/>
    </source>
</evidence>
<name>A0A1U7IET4_9CYAN</name>
<dbReference type="PANTHER" id="PTHR32438">
    <property type="entry name" value="4-ALPHA-GLUCANOTRANSFERASE DPE1, CHLOROPLASTIC/AMYLOPLASTIC"/>
    <property type="match status" value="1"/>
</dbReference>
<dbReference type="NCBIfam" id="NF011080">
    <property type="entry name" value="PRK14508.1-3"/>
    <property type="match status" value="1"/>
</dbReference>